<proteinExistence type="inferred from homology"/>
<dbReference type="SUPFAM" id="SSF51735">
    <property type="entry name" value="NAD(P)-binding Rossmann-fold domains"/>
    <property type="match status" value="1"/>
</dbReference>
<evidence type="ECO:0000313" key="5">
    <source>
        <dbReference type="Proteomes" id="UP000744769"/>
    </source>
</evidence>
<evidence type="ECO:0000313" key="4">
    <source>
        <dbReference type="EMBL" id="NHN55382.1"/>
    </source>
</evidence>
<dbReference type="FunFam" id="3.40.50.720:FF:000084">
    <property type="entry name" value="Short-chain dehydrogenase reductase"/>
    <property type="match status" value="1"/>
</dbReference>
<dbReference type="PANTHER" id="PTHR24321:SF15">
    <property type="entry name" value="OXIDOREDUCTASE UCPA"/>
    <property type="match status" value="1"/>
</dbReference>
<evidence type="ECO:0000256" key="1">
    <source>
        <dbReference type="ARBA" id="ARBA00006484"/>
    </source>
</evidence>
<evidence type="ECO:0000259" key="3">
    <source>
        <dbReference type="SMART" id="SM00822"/>
    </source>
</evidence>
<protein>
    <submittedName>
        <fullName evidence="4">Glucose 1-dehydrogenase</fullName>
        <ecNumber evidence="4">1.1.1.47</ecNumber>
    </submittedName>
</protein>
<keyword evidence="2 4" id="KW-0560">Oxidoreductase</keyword>
<dbReference type="EC" id="1.1.1.47" evidence="4"/>
<dbReference type="AlphaFoldDB" id="A0A967E8M5"/>
<dbReference type="EMBL" id="JAAOIV010000003">
    <property type="protein sequence ID" value="NHN55382.1"/>
    <property type="molecule type" value="Genomic_DNA"/>
</dbReference>
<dbReference type="InterPro" id="IPR057326">
    <property type="entry name" value="KR_dom"/>
</dbReference>
<dbReference type="PANTHER" id="PTHR24321">
    <property type="entry name" value="DEHYDROGENASES, SHORT CHAIN"/>
    <property type="match status" value="1"/>
</dbReference>
<dbReference type="InterPro" id="IPR036291">
    <property type="entry name" value="NAD(P)-bd_dom_sf"/>
</dbReference>
<evidence type="ECO:0000256" key="2">
    <source>
        <dbReference type="ARBA" id="ARBA00023002"/>
    </source>
</evidence>
<organism evidence="4 5">
    <name type="scientific">Metallococcus carri</name>
    <dbReference type="NCBI Taxonomy" id="1656884"/>
    <lineage>
        <taxon>Bacteria</taxon>
        <taxon>Bacillati</taxon>
        <taxon>Actinomycetota</taxon>
        <taxon>Actinomycetes</taxon>
        <taxon>Micrococcales</taxon>
        <taxon>Dermacoccaceae</taxon>
        <taxon>Metallococcus</taxon>
    </lineage>
</organism>
<feature type="domain" description="Ketoreductase" evidence="3">
    <location>
        <begin position="8"/>
        <end position="189"/>
    </location>
</feature>
<comment type="similarity">
    <text evidence="1">Belongs to the short-chain dehydrogenases/reductases (SDR) family.</text>
</comment>
<reference evidence="4" key="1">
    <citation type="submission" date="2020-03" db="EMBL/GenBank/DDBJ databases">
        <title>Draft sequencing of Calidifontibacter sp. DB0510.</title>
        <authorList>
            <person name="Kim D.-U."/>
        </authorList>
    </citation>
    <scope>NUCLEOTIDE SEQUENCE</scope>
    <source>
        <strain evidence="4">DB0510</strain>
    </source>
</reference>
<dbReference type="GO" id="GO:0047936">
    <property type="term" value="F:glucose 1-dehydrogenase [NAD(P)+] activity"/>
    <property type="evidence" value="ECO:0007669"/>
    <property type="project" value="UniProtKB-EC"/>
</dbReference>
<dbReference type="InterPro" id="IPR002347">
    <property type="entry name" value="SDR_fam"/>
</dbReference>
<dbReference type="PRINTS" id="PR00081">
    <property type="entry name" value="GDHRDH"/>
</dbReference>
<dbReference type="NCBIfam" id="NF005559">
    <property type="entry name" value="PRK07231.1"/>
    <property type="match status" value="1"/>
</dbReference>
<accession>A0A967E8M5</accession>
<dbReference type="InterPro" id="IPR020904">
    <property type="entry name" value="Sc_DH/Rdtase_CS"/>
</dbReference>
<sequence length="253" mass="25818">MTYDFADRVVLVTGAGSGIGRATARAFAAAGATAVVTGRSKEALDETVEVIRAAGGSAAAIAVDVTDEGQVEALVEEVVRTHGRLDVAHNNAGVFPAPRPLGDLDTSTWEDTVAVNLTGVFHALRAEVTVMRPRGHGVIVNTASNIGAHGRRPGVAAYAASKAAVSALTAVAALDHIGDGIRINAVSPGATATQMSLRPGETEEDRAQRLAAVVPIGRVGQVDEIVNAVLWLASDESSFVVGQDIVIDGGVTA</sequence>
<dbReference type="Pfam" id="PF13561">
    <property type="entry name" value="adh_short_C2"/>
    <property type="match status" value="1"/>
</dbReference>
<dbReference type="PRINTS" id="PR00080">
    <property type="entry name" value="SDRFAMILY"/>
</dbReference>
<name>A0A967E8M5_9MICO</name>
<dbReference type="Gene3D" id="3.40.50.720">
    <property type="entry name" value="NAD(P)-binding Rossmann-like Domain"/>
    <property type="match status" value="1"/>
</dbReference>
<gene>
    <name evidence="4" type="ORF">G9U51_06235</name>
</gene>
<comment type="caution">
    <text evidence="4">The sequence shown here is derived from an EMBL/GenBank/DDBJ whole genome shotgun (WGS) entry which is preliminary data.</text>
</comment>
<keyword evidence="5" id="KW-1185">Reference proteome</keyword>
<dbReference type="PROSITE" id="PS00061">
    <property type="entry name" value="ADH_SHORT"/>
    <property type="match status" value="1"/>
</dbReference>
<dbReference type="Proteomes" id="UP000744769">
    <property type="component" value="Unassembled WGS sequence"/>
</dbReference>
<dbReference type="CDD" id="cd05233">
    <property type="entry name" value="SDR_c"/>
    <property type="match status" value="1"/>
</dbReference>
<dbReference type="SMART" id="SM00822">
    <property type="entry name" value="PKS_KR"/>
    <property type="match status" value="1"/>
</dbReference>